<keyword evidence="4" id="KW-1185">Reference proteome</keyword>
<evidence type="ECO:0000256" key="1">
    <source>
        <dbReference type="SAM" id="Coils"/>
    </source>
</evidence>
<dbReference type="Proteomes" id="UP000215383">
    <property type="component" value="Chromosome 1"/>
</dbReference>
<keyword evidence="2" id="KW-1133">Transmembrane helix</keyword>
<dbReference type="AlphaFoldDB" id="A0A239T9N8"/>
<dbReference type="GeneID" id="78506234"/>
<feature type="coiled-coil region" evidence="1">
    <location>
        <begin position="228"/>
        <end position="263"/>
    </location>
</feature>
<protein>
    <recommendedName>
        <fullName evidence="5">Outer membrane protein (OmpH-like)</fullName>
    </recommendedName>
</protein>
<dbReference type="EMBL" id="LT906446">
    <property type="protein sequence ID" value="SNU94306.1"/>
    <property type="molecule type" value="Genomic_DNA"/>
</dbReference>
<proteinExistence type="predicted"/>
<evidence type="ECO:0000313" key="3">
    <source>
        <dbReference type="EMBL" id="SNU94306.1"/>
    </source>
</evidence>
<gene>
    <name evidence="3" type="ORF">SAMEA4364220_00192</name>
</gene>
<name>A0A239T9N8_9FIRM</name>
<reference evidence="3 4" key="1">
    <citation type="submission" date="2017-06" db="EMBL/GenBank/DDBJ databases">
        <authorList>
            <consortium name="Pathogen Informatics"/>
        </authorList>
    </citation>
    <scope>NUCLEOTIDE SEQUENCE [LARGE SCALE GENOMIC DNA]</scope>
    <source>
        <strain evidence="3 4">NCTC10570</strain>
    </source>
</reference>
<accession>A0A239T9N8</accession>
<keyword evidence="2" id="KW-0472">Membrane</keyword>
<organism evidence="3 4">
    <name type="scientific">Megamonas hypermegale</name>
    <dbReference type="NCBI Taxonomy" id="158847"/>
    <lineage>
        <taxon>Bacteria</taxon>
        <taxon>Bacillati</taxon>
        <taxon>Bacillota</taxon>
        <taxon>Negativicutes</taxon>
        <taxon>Selenomonadales</taxon>
        <taxon>Selenomonadaceae</taxon>
        <taxon>Megamonas</taxon>
    </lineage>
</organism>
<evidence type="ECO:0000256" key="2">
    <source>
        <dbReference type="SAM" id="Phobius"/>
    </source>
</evidence>
<dbReference type="RefSeq" id="WP_071601711.1">
    <property type="nucleotide sequence ID" value="NZ_JACJJR010000007.1"/>
</dbReference>
<evidence type="ECO:0008006" key="5">
    <source>
        <dbReference type="Google" id="ProtNLM"/>
    </source>
</evidence>
<dbReference type="eggNOG" id="ENOG503309B">
    <property type="taxonomic scope" value="Bacteria"/>
</dbReference>
<sequence>MQEKEAKQAYNKRNVAIGGIVCLLLIMIGIGYYIWHKNAKTPQPIDGVTSAIAVVDVDKLMPEHVNYNKLLQLQAEKFLILEKLKSYATDTASLEPPEVNPAPNVFENVVDQQDNLRDINLRQQIKEETAVKENEIRANLAEEKNAAIKEITDKYTNEILNCTLKLDNAKNLRLNKEQQDELLDEMERLKVERGKAVFQIEQQFNLRVANELMAWRAEREKQLGLNNLKQHQADVEDSQQRIAQEQQRNNQYMQDRLNMLQARKKDSERLIILLHTKNNEIELLKKSILKDISSKAAKVAIQKHLKLVVANVPFSDNFLGNADSLNFDNNVLNGMVVGVDAIDITDDILTLLRSDREKALQNDKLDNTDDSNE</sequence>
<feature type="transmembrane region" description="Helical" evidence="2">
    <location>
        <begin position="15"/>
        <end position="35"/>
    </location>
</feature>
<keyword evidence="1" id="KW-0175">Coiled coil</keyword>
<evidence type="ECO:0000313" key="4">
    <source>
        <dbReference type="Proteomes" id="UP000215383"/>
    </source>
</evidence>
<keyword evidence="2" id="KW-0812">Transmembrane</keyword>